<proteinExistence type="predicted"/>
<evidence type="ECO:0000256" key="2">
    <source>
        <dbReference type="SAM" id="SignalP"/>
    </source>
</evidence>
<dbReference type="PANTHER" id="PTHR33376">
    <property type="match status" value="1"/>
</dbReference>
<sequence>MKTKLLSKLLLSACLAAPMAMTAHAAEETYEMRVGNITSNDAQERSGQIFIDLVEKKSGGKIKGKLYSGGSLGSNDEVMRGLRLGSIQGNINPSGYLSQFVAQAGVLTLPWLFPGKNAEEQIENITNIMEGQAGDKIKELADERGFHVVSLFGLGPNQIYLREYDKSKSVMENLQDKRIRTIGGQEHTQTVNDWGARAIHMSLPEVYTSIQQGVLDGFDLPAAVTVRLKYHEQAPNVLLTNHIVLTQYIAVSKAWYDSLPDDLKKTVDEAGKETEALGTQEYVDEQNEALNLLASNDKFTVIELTDADRAALQKLNKEGVWAEVAKNPAKAEMLKLLEEDIKKLAK</sequence>
<dbReference type="Pfam" id="PF03480">
    <property type="entry name" value="DctP"/>
    <property type="match status" value="1"/>
</dbReference>
<dbReference type="Gene3D" id="3.40.190.170">
    <property type="entry name" value="Bacterial extracellular solute-binding protein, family 7"/>
    <property type="match status" value="1"/>
</dbReference>
<accession>A0A3A1YVV8</accession>
<organism evidence="3 4">
    <name type="scientific">Neopusillimonas maritima</name>
    <dbReference type="NCBI Taxonomy" id="2026239"/>
    <lineage>
        <taxon>Bacteria</taxon>
        <taxon>Pseudomonadati</taxon>
        <taxon>Pseudomonadota</taxon>
        <taxon>Betaproteobacteria</taxon>
        <taxon>Burkholderiales</taxon>
        <taxon>Alcaligenaceae</taxon>
        <taxon>Neopusillimonas</taxon>
    </lineage>
</organism>
<evidence type="ECO:0000256" key="1">
    <source>
        <dbReference type="ARBA" id="ARBA00022729"/>
    </source>
</evidence>
<reference evidence="3 4" key="1">
    <citation type="submission" date="2017-08" db="EMBL/GenBank/DDBJ databases">
        <title>Pusillimonas indicus sp. nov., a member of the family Alcaligenaceae isolated from surface seawater.</title>
        <authorList>
            <person name="Li J."/>
        </authorList>
    </citation>
    <scope>NUCLEOTIDE SEQUENCE [LARGE SCALE GENOMIC DNA]</scope>
    <source>
        <strain evidence="3 4">L52-1-41</strain>
    </source>
</reference>
<keyword evidence="1 2" id="KW-0732">Signal</keyword>
<gene>
    <name evidence="3" type="ORF">CJP73_02890</name>
</gene>
<dbReference type="CDD" id="cd13603">
    <property type="entry name" value="PBP2_TRAP_Siap_TeaA_like"/>
    <property type="match status" value="1"/>
</dbReference>
<protein>
    <recommendedName>
        <fullName evidence="5">C4-dicarboxylate ABC transporter substrate-binding protein</fullName>
    </recommendedName>
</protein>
<dbReference type="EMBL" id="NQYH01000001">
    <property type="protein sequence ID" value="RIY42393.1"/>
    <property type="molecule type" value="Genomic_DNA"/>
</dbReference>
<dbReference type="InterPro" id="IPR038404">
    <property type="entry name" value="TRAP_DctP_sf"/>
</dbReference>
<dbReference type="RefSeq" id="WP_119515440.1">
    <property type="nucleotide sequence ID" value="NZ_NQYH01000001.1"/>
</dbReference>
<dbReference type="InterPro" id="IPR018389">
    <property type="entry name" value="DctP_fam"/>
</dbReference>
<name>A0A3A1YVV8_9BURK</name>
<dbReference type="Proteomes" id="UP000266206">
    <property type="component" value="Unassembled WGS sequence"/>
</dbReference>
<evidence type="ECO:0008006" key="5">
    <source>
        <dbReference type="Google" id="ProtNLM"/>
    </source>
</evidence>
<dbReference type="NCBIfam" id="NF037995">
    <property type="entry name" value="TRAP_S1"/>
    <property type="match status" value="1"/>
</dbReference>
<dbReference type="AlphaFoldDB" id="A0A3A1YVV8"/>
<feature type="signal peptide" evidence="2">
    <location>
        <begin position="1"/>
        <end position="25"/>
    </location>
</feature>
<evidence type="ECO:0000313" key="3">
    <source>
        <dbReference type="EMBL" id="RIY42393.1"/>
    </source>
</evidence>
<comment type="caution">
    <text evidence="3">The sequence shown here is derived from an EMBL/GenBank/DDBJ whole genome shotgun (WGS) entry which is preliminary data.</text>
</comment>
<dbReference type="GO" id="GO:0055085">
    <property type="term" value="P:transmembrane transport"/>
    <property type="evidence" value="ECO:0007669"/>
    <property type="project" value="InterPro"/>
</dbReference>
<evidence type="ECO:0000313" key="4">
    <source>
        <dbReference type="Proteomes" id="UP000266206"/>
    </source>
</evidence>
<feature type="chain" id="PRO_5017217986" description="C4-dicarboxylate ABC transporter substrate-binding protein" evidence="2">
    <location>
        <begin position="26"/>
        <end position="346"/>
    </location>
</feature>
<dbReference type="PANTHER" id="PTHR33376:SF4">
    <property type="entry name" value="SIALIC ACID-BINDING PERIPLASMIC PROTEIN SIAP"/>
    <property type="match status" value="1"/>
</dbReference>
<dbReference type="OrthoDB" id="9794826at2"/>